<dbReference type="EMBL" id="SNXW01000007">
    <property type="protein sequence ID" value="TDP81705.1"/>
    <property type="molecule type" value="Genomic_DNA"/>
</dbReference>
<gene>
    <name evidence="2" type="ORF">EV672_107136</name>
</gene>
<keyword evidence="1" id="KW-0472">Membrane</keyword>
<dbReference type="Pfam" id="PF07963">
    <property type="entry name" value="N_methyl"/>
    <property type="match status" value="1"/>
</dbReference>
<evidence type="ECO:0000313" key="3">
    <source>
        <dbReference type="Proteomes" id="UP000294593"/>
    </source>
</evidence>
<accession>A0A4R6R7I2</accession>
<dbReference type="InterPro" id="IPR012902">
    <property type="entry name" value="N_methyl_site"/>
</dbReference>
<protein>
    <submittedName>
        <fullName evidence="2">MSHA pilin protein MshD</fullName>
    </submittedName>
</protein>
<comment type="caution">
    <text evidence="2">The sequence shown here is derived from an EMBL/GenBank/DDBJ whole genome shotgun (WGS) entry which is preliminary data.</text>
</comment>
<organism evidence="2 3">
    <name type="scientific">Aquabacterium commune</name>
    <dbReference type="NCBI Taxonomy" id="70586"/>
    <lineage>
        <taxon>Bacteria</taxon>
        <taxon>Pseudomonadati</taxon>
        <taxon>Pseudomonadota</taxon>
        <taxon>Betaproteobacteria</taxon>
        <taxon>Burkholderiales</taxon>
        <taxon>Aquabacterium</taxon>
    </lineage>
</organism>
<proteinExistence type="predicted"/>
<evidence type="ECO:0000256" key="1">
    <source>
        <dbReference type="SAM" id="Phobius"/>
    </source>
</evidence>
<name>A0A4R6R7I2_9BURK</name>
<keyword evidence="3" id="KW-1185">Reference proteome</keyword>
<evidence type="ECO:0000313" key="2">
    <source>
        <dbReference type="EMBL" id="TDP81705.1"/>
    </source>
</evidence>
<sequence length="166" mass="17586">MRSEASKKASRAPVFTARVAQRGFTIIEMVVAIVVIGVGVAGLLSAFSMSVRNSADPMQVKQSQVVADEIMEEILLKPYNSTATSASVGCARNQFYDVAAYNGHTTTGKICDVDGVAIAALDGYSLKVDVVATTLNGVTAARKITVTVTRGTENYVLVGWRTDYAS</sequence>
<dbReference type="Proteomes" id="UP000294593">
    <property type="component" value="Unassembled WGS sequence"/>
</dbReference>
<dbReference type="NCBIfam" id="TIGR02532">
    <property type="entry name" value="IV_pilin_GFxxxE"/>
    <property type="match status" value="1"/>
</dbReference>
<dbReference type="AlphaFoldDB" id="A0A4R6R7I2"/>
<keyword evidence="1" id="KW-1133">Transmembrane helix</keyword>
<reference evidence="2 3" key="1">
    <citation type="submission" date="2019-03" db="EMBL/GenBank/DDBJ databases">
        <title>Genomic Encyclopedia of Type Strains, Phase IV (KMG-IV): sequencing the most valuable type-strain genomes for metagenomic binning, comparative biology and taxonomic classification.</title>
        <authorList>
            <person name="Goeker M."/>
        </authorList>
    </citation>
    <scope>NUCLEOTIDE SEQUENCE [LARGE SCALE GENOMIC DNA]</scope>
    <source>
        <strain evidence="2 3">DSM 11901</strain>
    </source>
</reference>
<dbReference type="RefSeq" id="WP_133609871.1">
    <property type="nucleotide sequence ID" value="NZ_SNXW01000007.1"/>
</dbReference>
<dbReference type="OrthoDB" id="8759523at2"/>
<keyword evidence="1" id="KW-0812">Transmembrane</keyword>
<feature type="transmembrane region" description="Helical" evidence="1">
    <location>
        <begin position="26"/>
        <end position="49"/>
    </location>
</feature>